<evidence type="ECO:0000256" key="1">
    <source>
        <dbReference type="ARBA" id="ARBA00022729"/>
    </source>
</evidence>
<sequence length="405" mass="45312">MATINIYCYAIFIILSIIVQTKSQICEKTPQYGECSTNIACGCFHMIGAKDDTGICGFLWPTCSRLVRCNSSDSSCLQPNTICVQHPQCEDFPLCYPVTMIHENICPAMKNQMNLKWKQDAITVAGGNEQGNELNQLASPIGIFIDDEKTIYIADYVNHRIVEWKFNSENGHVIVGENDQLRSPVDVVFDKQNNSLIICDRENQRVIRWFHQNQIKQQQILISDIDCYCLAIDRNGFIYVSDVSNNEVRLWKEGDDSGRTVAGGNGNGYDLNQLNTPTFIFVDEDFSLYISDSQNHRVMKWKKDAKEGLVVAGGNGNGNSLKQLSGPGGVIIDHLGQIYVADSENDRVMRWCEGNEEGEIVVGGNGKGGESDQLDRPAGLIFDAEENLYVADHMNSRVQKFLIDI</sequence>
<dbReference type="SUPFAM" id="SSF101898">
    <property type="entry name" value="NHL repeat"/>
    <property type="match status" value="1"/>
</dbReference>
<proteinExistence type="predicted"/>
<dbReference type="CDD" id="cd05819">
    <property type="entry name" value="NHL"/>
    <property type="match status" value="1"/>
</dbReference>
<evidence type="ECO:0008006" key="7">
    <source>
        <dbReference type="Google" id="ProtNLM"/>
    </source>
</evidence>
<dbReference type="PANTHER" id="PTHR10680:SF28">
    <property type="entry name" value="SMP-30_GLUCONOLACTONASE_LRE-LIKE REGION DOMAIN-CONTAINING PROTEIN"/>
    <property type="match status" value="1"/>
</dbReference>
<protein>
    <recommendedName>
        <fullName evidence="7">NHL repeat containing protein</fullName>
    </recommendedName>
</protein>
<accession>A0A813U856</accession>
<evidence type="ECO:0000256" key="2">
    <source>
        <dbReference type="ARBA" id="ARBA00022737"/>
    </source>
</evidence>
<evidence type="ECO:0000256" key="3">
    <source>
        <dbReference type="ARBA" id="ARBA00023180"/>
    </source>
</evidence>
<dbReference type="InterPro" id="IPR011042">
    <property type="entry name" value="6-blade_b-propeller_TolB-like"/>
</dbReference>
<reference evidence="5" key="1">
    <citation type="submission" date="2021-02" db="EMBL/GenBank/DDBJ databases">
        <authorList>
            <person name="Nowell W R."/>
        </authorList>
    </citation>
    <scope>NUCLEOTIDE SEQUENCE</scope>
</reference>
<dbReference type="Gene3D" id="2.120.10.30">
    <property type="entry name" value="TolB, C-terminal domain"/>
    <property type="match status" value="2"/>
</dbReference>
<dbReference type="InterPro" id="IPR001258">
    <property type="entry name" value="NHL_repeat"/>
</dbReference>
<keyword evidence="3" id="KW-0325">Glycoprotein</keyword>
<evidence type="ECO:0000313" key="6">
    <source>
        <dbReference type="Proteomes" id="UP000663845"/>
    </source>
</evidence>
<comment type="caution">
    <text evidence="5">The sequence shown here is derived from an EMBL/GenBank/DDBJ whole genome shotgun (WGS) entry which is preliminary data.</text>
</comment>
<dbReference type="Pfam" id="PF01436">
    <property type="entry name" value="NHL"/>
    <property type="match status" value="1"/>
</dbReference>
<feature type="signal peptide" evidence="4">
    <location>
        <begin position="1"/>
        <end position="23"/>
    </location>
</feature>
<dbReference type="EMBL" id="CAJNOG010000040">
    <property type="protein sequence ID" value="CAF0823020.1"/>
    <property type="molecule type" value="Genomic_DNA"/>
</dbReference>
<dbReference type="Proteomes" id="UP000663845">
    <property type="component" value="Unassembled WGS sequence"/>
</dbReference>
<organism evidence="5 6">
    <name type="scientific">Adineta steineri</name>
    <dbReference type="NCBI Taxonomy" id="433720"/>
    <lineage>
        <taxon>Eukaryota</taxon>
        <taxon>Metazoa</taxon>
        <taxon>Spiralia</taxon>
        <taxon>Gnathifera</taxon>
        <taxon>Rotifera</taxon>
        <taxon>Eurotatoria</taxon>
        <taxon>Bdelloidea</taxon>
        <taxon>Adinetida</taxon>
        <taxon>Adinetidae</taxon>
        <taxon>Adineta</taxon>
    </lineage>
</organism>
<dbReference type="GO" id="GO:0005576">
    <property type="term" value="C:extracellular region"/>
    <property type="evidence" value="ECO:0007669"/>
    <property type="project" value="TreeGrafter"/>
</dbReference>
<evidence type="ECO:0000313" key="5">
    <source>
        <dbReference type="EMBL" id="CAF0823020.1"/>
    </source>
</evidence>
<keyword evidence="2" id="KW-0677">Repeat</keyword>
<keyword evidence="1 4" id="KW-0732">Signal</keyword>
<name>A0A813U856_9BILA</name>
<dbReference type="AlphaFoldDB" id="A0A813U856"/>
<feature type="chain" id="PRO_5033047794" description="NHL repeat containing protein" evidence="4">
    <location>
        <begin position="24"/>
        <end position="405"/>
    </location>
</feature>
<evidence type="ECO:0000256" key="4">
    <source>
        <dbReference type="SAM" id="SignalP"/>
    </source>
</evidence>
<dbReference type="PANTHER" id="PTHR10680">
    <property type="entry name" value="PEPTIDYL-GLYCINE ALPHA-AMIDATING MONOOXYGENASE"/>
    <property type="match status" value="1"/>
</dbReference>
<gene>
    <name evidence="5" type="ORF">JYZ213_LOCUS6416</name>
</gene>